<proteinExistence type="predicted"/>
<dbReference type="HOGENOM" id="CLU_1330885_0_0_6"/>
<dbReference type="AlphaFoldDB" id="C9PP53"/>
<keyword evidence="1" id="KW-0812">Transmembrane</keyword>
<reference evidence="2 3" key="1">
    <citation type="submission" date="2009-10" db="EMBL/GenBank/DDBJ databases">
        <authorList>
            <person name="Muzny D."/>
            <person name="Qin X."/>
            <person name="Deng J."/>
            <person name="Jiang H."/>
            <person name="Liu Y."/>
            <person name="Qu J."/>
            <person name="Song X.-Z."/>
            <person name="Zhang L."/>
            <person name="Thornton R."/>
            <person name="Coyle M."/>
            <person name="Francisco L."/>
            <person name="Jackson L."/>
            <person name="Javaid M."/>
            <person name="Korchina V."/>
            <person name="Kovar C."/>
            <person name="Mata R."/>
            <person name="Mathew T."/>
            <person name="Ngo R."/>
            <person name="Nguyen L."/>
            <person name="Nguyen N."/>
            <person name="Okwuonu G."/>
            <person name="Ongeri F."/>
            <person name="Pham C."/>
            <person name="Simmons D."/>
            <person name="Wilczek-Boney K."/>
            <person name="Hale W."/>
            <person name="Jakkamsetti A."/>
            <person name="Pham P."/>
            <person name="Ruth R."/>
            <person name="San Lucas F."/>
            <person name="Warren J."/>
            <person name="Zhang J."/>
            <person name="Zhao Z."/>
            <person name="Zhou C."/>
            <person name="Zhu D."/>
            <person name="Lee S."/>
            <person name="Bess C."/>
            <person name="Blankenburg K."/>
            <person name="Forbes L."/>
            <person name="Fu Q."/>
            <person name="Gubbala S."/>
            <person name="Hirani K."/>
            <person name="Jayaseelan J.C."/>
            <person name="Lara F."/>
            <person name="Munidasa M."/>
            <person name="Palculict T."/>
            <person name="Patil S."/>
            <person name="Pu L.-L."/>
            <person name="Saada N."/>
            <person name="Tang L."/>
            <person name="Weissenberger G."/>
            <person name="Zhu Y."/>
            <person name="Hemphill L."/>
            <person name="Shang Y."/>
            <person name="Youmans B."/>
            <person name="Ayvaz T."/>
            <person name="Ross M."/>
            <person name="Santibanez J."/>
            <person name="Aqrawi P."/>
            <person name="Gross S."/>
            <person name="Joshi V."/>
            <person name="Fowler G."/>
            <person name="Nazareth L."/>
            <person name="Reid J."/>
            <person name="Worley K."/>
            <person name="Petrosino J."/>
            <person name="Highlander S."/>
            <person name="Gibbs R."/>
        </authorList>
    </citation>
    <scope>NUCLEOTIDE SEQUENCE [LARGE SCALE GENOMIC DNA]</scope>
    <source>
        <strain evidence="2 3">ATCC 43325</strain>
    </source>
</reference>
<keyword evidence="3" id="KW-1185">Reference proteome</keyword>
<gene>
    <name evidence="2" type="ORF">HMPREF0621_0777</name>
</gene>
<name>C9PP53_9PAST</name>
<dbReference type="RefSeq" id="WP_005763740.1">
    <property type="nucleotide sequence ID" value="NZ_GG704811.1"/>
</dbReference>
<organism evidence="2 3">
    <name type="scientific">Pasteurella dagmatis ATCC 43325</name>
    <dbReference type="NCBI Taxonomy" id="667128"/>
    <lineage>
        <taxon>Bacteria</taxon>
        <taxon>Pseudomonadati</taxon>
        <taxon>Pseudomonadota</taxon>
        <taxon>Gammaproteobacteria</taxon>
        <taxon>Pasteurellales</taxon>
        <taxon>Pasteurellaceae</taxon>
        <taxon>Pasteurella</taxon>
    </lineage>
</organism>
<protein>
    <recommendedName>
        <fullName evidence="4">Lipoprotein</fullName>
    </recommendedName>
</protein>
<feature type="transmembrane region" description="Helical" evidence="1">
    <location>
        <begin position="179"/>
        <end position="203"/>
    </location>
</feature>
<dbReference type="PROSITE" id="PS51257">
    <property type="entry name" value="PROKAR_LIPOPROTEIN"/>
    <property type="match status" value="1"/>
</dbReference>
<evidence type="ECO:0000256" key="1">
    <source>
        <dbReference type="SAM" id="Phobius"/>
    </source>
</evidence>
<dbReference type="EMBL" id="ACZR01000009">
    <property type="protein sequence ID" value="EEX50551.1"/>
    <property type="molecule type" value="Genomic_DNA"/>
</dbReference>
<evidence type="ECO:0000313" key="3">
    <source>
        <dbReference type="Proteomes" id="UP000005519"/>
    </source>
</evidence>
<keyword evidence="1" id="KW-0472">Membrane</keyword>
<evidence type="ECO:0000313" key="2">
    <source>
        <dbReference type="EMBL" id="EEX50551.1"/>
    </source>
</evidence>
<keyword evidence="1" id="KW-1133">Transmembrane helix</keyword>
<comment type="caution">
    <text evidence="2">The sequence shown here is derived from an EMBL/GenBank/DDBJ whole genome shotgun (WGS) entry which is preliminary data.</text>
</comment>
<accession>C9PP53</accession>
<dbReference type="Proteomes" id="UP000005519">
    <property type="component" value="Unassembled WGS sequence"/>
</dbReference>
<sequence length="206" mass="23408">MNFVKKLIISAFAVAASSCFNTYDASVNAKTESIYAFILSDNAIHVLGEHYDYQVSAHKTENAKRLIQLLHSPYYPSINKIDLREIKKNVKSNRAKTCLDIDFEPTKFTEVQQKDLRDNYQVRVAPKRVYYSTCLENIALVKVGNREQLLAKNKFSPPLKTRLVEYKEDTHYDSQATKMGVAVAVFTPIYIAGAIVALPFTLFTQD</sequence>
<evidence type="ECO:0008006" key="4">
    <source>
        <dbReference type="Google" id="ProtNLM"/>
    </source>
</evidence>
<dbReference type="STRING" id="667128.HMPREF0621_0777"/>